<protein>
    <submittedName>
        <fullName evidence="3">Helix-turn-helix domain-containing protein</fullName>
    </submittedName>
</protein>
<dbReference type="GO" id="GO:0003677">
    <property type="term" value="F:DNA binding"/>
    <property type="evidence" value="ECO:0007669"/>
    <property type="project" value="InterPro"/>
</dbReference>
<dbReference type="InterPro" id="IPR041413">
    <property type="entry name" value="MLTR_LBD"/>
</dbReference>
<dbReference type="Gene3D" id="1.10.260.40">
    <property type="entry name" value="lambda repressor-like DNA-binding domains"/>
    <property type="match status" value="1"/>
</dbReference>
<dbReference type="Gene3D" id="3.30.450.180">
    <property type="match status" value="1"/>
</dbReference>
<accession>A0A239KYR2</accession>
<dbReference type="Pfam" id="PF13560">
    <property type="entry name" value="HTH_31"/>
    <property type="match status" value="1"/>
</dbReference>
<keyword evidence="4" id="KW-1185">Reference proteome</keyword>
<dbReference type="SUPFAM" id="SSF47413">
    <property type="entry name" value="lambda repressor-like DNA-binding domains"/>
    <property type="match status" value="1"/>
</dbReference>
<proteinExistence type="predicted"/>
<dbReference type="CDD" id="cd00093">
    <property type="entry name" value="HTH_XRE"/>
    <property type="match status" value="1"/>
</dbReference>
<organism evidence="3 4">
    <name type="scientific">Actinacidiphila glaucinigra</name>
    <dbReference type="NCBI Taxonomy" id="235986"/>
    <lineage>
        <taxon>Bacteria</taxon>
        <taxon>Bacillati</taxon>
        <taxon>Actinomycetota</taxon>
        <taxon>Actinomycetes</taxon>
        <taxon>Kitasatosporales</taxon>
        <taxon>Streptomycetaceae</taxon>
        <taxon>Actinacidiphila</taxon>
    </lineage>
</organism>
<evidence type="ECO:0000313" key="3">
    <source>
        <dbReference type="EMBL" id="SNT22404.1"/>
    </source>
</evidence>
<dbReference type="PROSITE" id="PS50943">
    <property type="entry name" value="HTH_CROC1"/>
    <property type="match status" value="1"/>
</dbReference>
<dbReference type="SMART" id="SM00530">
    <property type="entry name" value="HTH_XRE"/>
    <property type="match status" value="1"/>
</dbReference>
<sequence>MFLGAAHPPGTGDPARPHSARPHRPPPAGTVSIGGMKPPRDNELGAFLRASRARVEPADAGLAAGGSGRRVRGLRREEVAVLSGVSADYYARLEQGRERNPSAQVVDAIGRALRLAPDARGHLHHLAGLAPRLTAHGPRERVHPSLLQLLGAFPRAAAYVLGPAFDVLAANAVADVLLSPFGDERNMPRILFTHPRGREVFTDRELLRRSTVYALRLNAGRFPGDPDVTGLVAELTEASAEFRALWEDHTVGSLPRAFKVFVHPVLGRVELTYQTFDVVDAPGQLLHVGTPEPGSPSEAALASLGDAGGGTAGR</sequence>
<dbReference type="Proteomes" id="UP000198280">
    <property type="component" value="Unassembled WGS sequence"/>
</dbReference>
<dbReference type="PANTHER" id="PTHR35010">
    <property type="entry name" value="BLL4672 PROTEIN-RELATED"/>
    <property type="match status" value="1"/>
</dbReference>
<name>A0A239KYR2_9ACTN</name>
<evidence type="ECO:0000313" key="4">
    <source>
        <dbReference type="Proteomes" id="UP000198280"/>
    </source>
</evidence>
<reference evidence="3 4" key="1">
    <citation type="submission" date="2017-06" db="EMBL/GenBank/DDBJ databases">
        <authorList>
            <person name="Kim H.J."/>
            <person name="Triplett B.A."/>
        </authorList>
    </citation>
    <scope>NUCLEOTIDE SEQUENCE [LARGE SCALE GENOMIC DNA]</scope>
    <source>
        <strain evidence="3 4">CGMCC 4.1858</strain>
    </source>
</reference>
<dbReference type="InterPro" id="IPR001387">
    <property type="entry name" value="Cro/C1-type_HTH"/>
</dbReference>
<dbReference type="PANTHER" id="PTHR35010:SF2">
    <property type="entry name" value="BLL4672 PROTEIN"/>
    <property type="match status" value="1"/>
</dbReference>
<feature type="domain" description="HTH cro/C1-type" evidence="2">
    <location>
        <begin position="69"/>
        <end position="120"/>
    </location>
</feature>
<evidence type="ECO:0000256" key="1">
    <source>
        <dbReference type="SAM" id="MobiDB-lite"/>
    </source>
</evidence>
<feature type="region of interest" description="Disordered" evidence="1">
    <location>
        <begin position="290"/>
        <end position="314"/>
    </location>
</feature>
<feature type="region of interest" description="Disordered" evidence="1">
    <location>
        <begin position="1"/>
        <end position="42"/>
    </location>
</feature>
<dbReference type="AlphaFoldDB" id="A0A239KYR2"/>
<gene>
    <name evidence="3" type="ORF">SAMN05216252_11781</name>
</gene>
<dbReference type="EMBL" id="FZOF01000017">
    <property type="protein sequence ID" value="SNT22404.1"/>
    <property type="molecule type" value="Genomic_DNA"/>
</dbReference>
<dbReference type="InterPro" id="IPR010982">
    <property type="entry name" value="Lambda_DNA-bd_dom_sf"/>
</dbReference>
<dbReference type="Pfam" id="PF17765">
    <property type="entry name" value="MLTR_LBD"/>
    <property type="match status" value="1"/>
</dbReference>
<evidence type="ECO:0000259" key="2">
    <source>
        <dbReference type="PROSITE" id="PS50943"/>
    </source>
</evidence>